<dbReference type="Proteomes" id="UP001396334">
    <property type="component" value="Unassembled WGS sequence"/>
</dbReference>
<proteinExistence type="predicted"/>
<dbReference type="EMBL" id="JBBPBN010000301">
    <property type="protein sequence ID" value="KAK8489783.1"/>
    <property type="molecule type" value="Genomic_DNA"/>
</dbReference>
<evidence type="ECO:0000313" key="1">
    <source>
        <dbReference type="EMBL" id="KAK8489783.1"/>
    </source>
</evidence>
<name>A0ABR2A9W2_9ROSI</name>
<gene>
    <name evidence="1" type="ORF">V6N11_046850</name>
</gene>
<reference evidence="1 2" key="1">
    <citation type="journal article" date="2024" name="G3 (Bethesda)">
        <title>Genome assembly of Hibiscus sabdariffa L. provides insights into metabolisms of medicinal natural products.</title>
        <authorList>
            <person name="Kim T."/>
        </authorList>
    </citation>
    <scope>NUCLEOTIDE SEQUENCE [LARGE SCALE GENOMIC DNA]</scope>
    <source>
        <strain evidence="1">TK-2024</strain>
        <tissue evidence="1">Old leaves</tissue>
    </source>
</reference>
<evidence type="ECO:0000313" key="2">
    <source>
        <dbReference type="Proteomes" id="UP001396334"/>
    </source>
</evidence>
<accession>A0ABR2A9W2</accession>
<sequence length="113" mass="13245">MCIVLSQTFHQLSFKIPCFKEWSKQSPVIFYVKFSILLASQMSRYTNTLPEYSLVNRQQQMSLDEFVGDNTERRRQVAPAFLLLRRKQFQGSTVKTFTSSISGILTEYWNVHP</sequence>
<organism evidence="1 2">
    <name type="scientific">Hibiscus sabdariffa</name>
    <name type="common">roselle</name>
    <dbReference type="NCBI Taxonomy" id="183260"/>
    <lineage>
        <taxon>Eukaryota</taxon>
        <taxon>Viridiplantae</taxon>
        <taxon>Streptophyta</taxon>
        <taxon>Embryophyta</taxon>
        <taxon>Tracheophyta</taxon>
        <taxon>Spermatophyta</taxon>
        <taxon>Magnoliopsida</taxon>
        <taxon>eudicotyledons</taxon>
        <taxon>Gunneridae</taxon>
        <taxon>Pentapetalae</taxon>
        <taxon>rosids</taxon>
        <taxon>malvids</taxon>
        <taxon>Malvales</taxon>
        <taxon>Malvaceae</taxon>
        <taxon>Malvoideae</taxon>
        <taxon>Hibiscus</taxon>
    </lineage>
</organism>
<protein>
    <submittedName>
        <fullName evidence="1">Uncharacterized protein</fullName>
    </submittedName>
</protein>
<keyword evidence="2" id="KW-1185">Reference proteome</keyword>
<comment type="caution">
    <text evidence="1">The sequence shown here is derived from an EMBL/GenBank/DDBJ whole genome shotgun (WGS) entry which is preliminary data.</text>
</comment>